<dbReference type="NCBIfam" id="TIGR02743">
    <property type="entry name" value="TraW"/>
    <property type="match status" value="1"/>
</dbReference>
<protein>
    <submittedName>
        <fullName evidence="2">Type-F conjugative transfer system protein</fullName>
    </submittedName>
</protein>
<sequence>MKRLFGAVISMSLCCTCSAKSLGVLGHTFPVKEKSLLVLISERVQMMQKDGQWEDLERRWKDKVSSRVLRPSPLNLMRAKQNETHYYLPEAIAYKDILNDKGEVIVSKGTRVNALSQLPSYSPVWLFINFDDPAQQRFAQRIIQKHPEVDVILTGGNVAEAEQQTNQPIYFDQEARITAKLKINHVPALVTRINDSLKIEELVIGENGHAL</sequence>
<dbReference type="RefSeq" id="WP_058512889.1">
    <property type="nucleotide sequence ID" value="NZ_CAAAIH010000025.1"/>
</dbReference>
<dbReference type="OrthoDB" id="7171737at2"/>
<evidence type="ECO:0000256" key="1">
    <source>
        <dbReference type="SAM" id="SignalP"/>
    </source>
</evidence>
<feature type="signal peptide" evidence="1">
    <location>
        <begin position="1"/>
        <end position="19"/>
    </location>
</feature>
<reference evidence="2 3" key="1">
    <citation type="submission" date="2015-11" db="EMBL/GenBank/DDBJ databases">
        <title>Genomic analysis of 38 Legionella species identifies large and diverse effector repertoires.</title>
        <authorList>
            <person name="Burstein D."/>
            <person name="Amaro F."/>
            <person name="Zusman T."/>
            <person name="Lifshitz Z."/>
            <person name="Cohen O."/>
            <person name="Gilbert J.A."/>
            <person name="Pupko T."/>
            <person name="Shuman H.A."/>
            <person name="Segal G."/>
        </authorList>
    </citation>
    <scope>NUCLEOTIDE SEQUENCE [LARGE SCALE GENOMIC DNA]</scope>
    <source>
        <strain evidence="2 3">SC-63-C7</strain>
    </source>
</reference>
<name>A0A0W0ZBM1_9GAMM</name>
<dbReference type="AlphaFoldDB" id="A0A0W0ZBM1"/>
<dbReference type="EMBL" id="LNYU01000009">
    <property type="protein sequence ID" value="KTD66471.1"/>
    <property type="molecule type" value="Genomic_DNA"/>
</dbReference>
<dbReference type="PATRIC" id="fig|45074.5.peg.442"/>
<comment type="caution">
    <text evidence="2">The sequence shown here is derived from an EMBL/GenBank/DDBJ whole genome shotgun (WGS) entry which is preliminary data.</text>
</comment>
<dbReference type="STRING" id="45074.Lsan_0416"/>
<evidence type="ECO:0000313" key="2">
    <source>
        <dbReference type="EMBL" id="KTD66471.1"/>
    </source>
</evidence>
<evidence type="ECO:0000313" key="3">
    <source>
        <dbReference type="Proteomes" id="UP000054703"/>
    </source>
</evidence>
<proteinExistence type="predicted"/>
<dbReference type="Proteomes" id="UP000054703">
    <property type="component" value="Unassembled WGS sequence"/>
</dbReference>
<organism evidence="2 3">
    <name type="scientific">Legionella santicrucis</name>
    <dbReference type="NCBI Taxonomy" id="45074"/>
    <lineage>
        <taxon>Bacteria</taxon>
        <taxon>Pseudomonadati</taxon>
        <taxon>Pseudomonadota</taxon>
        <taxon>Gammaproteobacteria</taxon>
        <taxon>Legionellales</taxon>
        <taxon>Legionellaceae</taxon>
        <taxon>Legionella</taxon>
    </lineage>
</organism>
<gene>
    <name evidence="2" type="primary">traW</name>
    <name evidence="2" type="ORF">Lsan_0416</name>
</gene>
<accession>A0A0W0ZBM1</accession>
<feature type="chain" id="PRO_5006918484" evidence="1">
    <location>
        <begin position="20"/>
        <end position="211"/>
    </location>
</feature>
<dbReference type="InterPro" id="IPR014114">
    <property type="entry name" value="TraW"/>
</dbReference>
<keyword evidence="3" id="KW-1185">Reference proteome</keyword>
<keyword evidence="1" id="KW-0732">Signal</keyword>